<dbReference type="EC" id="2.4.1.-" evidence="2"/>
<dbReference type="PANTHER" id="PTHR22916">
    <property type="entry name" value="GLYCOSYLTRANSFERASE"/>
    <property type="match status" value="1"/>
</dbReference>
<accession>Q2LWN1</accession>
<dbReference type="FunCoup" id="Q2LWN1">
    <property type="interactions" value="127"/>
</dbReference>
<gene>
    <name evidence="2" type="ORF">SYN_02665</name>
</gene>
<dbReference type="Proteomes" id="UP000001933">
    <property type="component" value="Chromosome"/>
</dbReference>
<dbReference type="GO" id="GO:0016758">
    <property type="term" value="F:hexosyltransferase activity"/>
    <property type="evidence" value="ECO:0007669"/>
    <property type="project" value="UniProtKB-ARBA"/>
</dbReference>
<evidence type="ECO:0000313" key="2">
    <source>
        <dbReference type="EMBL" id="ABC78494.1"/>
    </source>
</evidence>
<dbReference type="HOGENOM" id="CLU_025996_0_9_7"/>
<dbReference type="RefSeq" id="WP_011418513.1">
    <property type="nucleotide sequence ID" value="NC_007759.1"/>
</dbReference>
<keyword evidence="2" id="KW-0808">Transferase</keyword>
<dbReference type="AlphaFoldDB" id="Q2LWN1"/>
<feature type="domain" description="Glycosyltransferase 2-like" evidence="1">
    <location>
        <begin position="10"/>
        <end position="162"/>
    </location>
</feature>
<dbReference type="OrthoDB" id="9786172at2"/>
<dbReference type="PANTHER" id="PTHR22916:SF3">
    <property type="entry name" value="UDP-GLCNAC:BETAGAL BETA-1,3-N-ACETYLGLUCOSAMINYLTRANSFERASE-LIKE PROTEIN 1"/>
    <property type="match status" value="1"/>
</dbReference>
<sequence>MKSDSPLVTIGLPVYNAEATLRSAVQSIIAQTYPKWTLLLMNDGSTDESCKIAKSFGDERIRVVSDGMNKGISARLNQAVSMSEGKYFCRMDADDIAFPDRLERQVAFLESHPKVDVVASSIAVFRDQGNLYGLIPVPESHQDICGKPWKGFHFFHPTWLGKTAWFRAHPYTTRANGAEDQLVLYSAYRESCFAGLPEVLLGYREDGRSFKKMFSRRIAFWRAIAGHAVKSGRWTDACLLSIIQPVKIVADFLNTELGIDRMRNRLDTVDPQTEAVWQELWRNMVRLDDQDDRKGRPSGIDR</sequence>
<proteinExistence type="predicted"/>
<evidence type="ECO:0000313" key="3">
    <source>
        <dbReference type="Proteomes" id="UP000001933"/>
    </source>
</evidence>
<dbReference type="CDD" id="cd00761">
    <property type="entry name" value="Glyco_tranf_GTA_type"/>
    <property type="match status" value="1"/>
</dbReference>
<dbReference type="Gene3D" id="3.90.550.10">
    <property type="entry name" value="Spore Coat Polysaccharide Biosynthesis Protein SpsA, Chain A"/>
    <property type="match status" value="1"/>
</dbReference>
<dbReference type="InterPro" id="IPR029044">
    <property type="entry name" value="Nucleotide-diphossugar_trans"/>
</dbReference>
<keyword evidence="2" id="KW-0328">Glycosyltransferase</keyword>
<evidence type="ECO:0000259" key="1">
    <source>
        <dbReference type="Pfam" id="PF00535"/>
    </source>
</evidence>
<name>Q2LWN1_SYNAS</name>
<dbReference type="InterPro" id="IPR001173">
    <property type="entry name" value="Glyco_trans_2-like"/>
</dbReference>
<organism evidence="2 3">
    <name type="scientific">Syntrophus aciditrophicus (strain SB)</name>
    <dbReference type="NCBI Taxonomy" id="56780"/>
    <lineage>
        <taxon>Bacteria</taxon>
        <taxon>Pseudomonadati</taxon>
        <taxon>Thermodesulfobacteriota</taxon>
        <taxon>Syntrophia</taxon>
        <taxon>Syntrophales</taxon>
        <taxon>Syntrophaceae</taxon>
        <taxon>Syntrophus</taxon>
    </lineage>
</organism>
<keyword evidence="3" id="KW-1185">Reference proteome</keyword>
<dbReference type="Pfam" id="PF00535">
    <property type="entry name" value="Glycos_transf_2"/>
    <property type="match status" value="1"/>
</dbReference>
<dbReference type="KEGG" id="sat:SYN_02665"/>
<dbReference type="EMBL" id="CP000252">
    <property type="protein sequence ID" value="ABC78494.1"/>
    <property type="molecule type" value="Genomic_DNA"/>
</dbReference>
<dbReference type="SUPFAM" id="SSF53448">
    <property type="entry name" value="Nucleotide-diphospho-sugar transferases"/>
    <property type="match status" value="1"/>
</dbReference>
<dbReference type="InParanoid" id="Q2LWN1"/>
<dbReference type="STRING" id="56780.SYN_02665"/>
<protein>
    <submittedName>
        <fullName evidence="2">Glycosyltransferase</fullName>
        <ecNumber evidence="2">2.4.1.-</ecNumber>
    </submittedName>
</protein>
<dbReference type="eggNOG" id="COG1215">
    <property type="taxonomic scope" value="Bacteria"/>
</dbReference>
<reference evidence="2 3" key="1">
    <citation type="journal article" date="2007" name="Proc. Natl. Acad. Sci. U.S.A.">
        <title>The genome of Syntrophus aciditrophicus: life at the thermodynamic limit of microbial growth.</title>
        <authorList>
            <person name="McInerney M.J."/>
            <person name="Rohlin L."/>
            <person name="Mouttaki H."/>
            <person name="Kim U."/>
            <person name="Krupp R.S."/>
            <person name="Rios-Hernandez L."/>
            <person name="Sieber J."/>
            <person name="Struchtemeyer C.G."/>
            <person name="Bhattacharyya A."/>
            <person name="Campbell J.W."/>
            <person name="Gunsalus R.P."/>
        </authorList>
    </citation>
    <scope>NUCLEOTIDE SEQUENCE [LARGE SCALE GENOMIC DNA]</scope>
    <source>
        <strain evidence="2 3">SB</strain>
    </source>
</reference>
<dbReference type="CAZy" id="GT2">
    <property type="family name" value="Glycosyltransferase Family 2"/>
</dbReference>